<feature type="domain" description="SKICH" evidence="3">
    <location>
        <begin position="49"/>
        <end position="164"/>
    </location>
</feature>
<dbReference type="PANTHER" id="PTHR31915:SF6">
    <property type="entry name" value="SKICH DOMAIN-CONTAINING PROTEIN"/>
    <property type="match status" value="1"/>
</dbReference>
<name>A0A8K0K995_LADFU</name>
<feature type="non-terminal residue" evidence="4">
    <location>
        <position position="199"/>
    </location>
</feature>
<dbReference type="InterPro" id="IPR041611">
    <property type="entry name" value="SKICH"/>
</dbReference>
<dbReference type="InterPro" id="IPR051002">
    <property type="entry name" value="UBA_autophagy_assoc_protein"/>
</dbReference>
<evidence type="ECO:0000313" key="4">
    <source>
        <dbReference type="EMBL" id="KAG8229919.1"/>
    </source>
</evidence>
<dbReference type="Proteomes" id="UP000792457">
    <property type="component" value="Unassembled WGS sequence"/>
</dbReference>
<dbReference type="Gene3D" id="2.60.40.2840">
    <property type="match status" value="1"/>
</dbReference>
<evidence type="ECO:0000256" key="1">
    <source>
        <dbReference type="ARBA" id="ARBA00023054"/>
    </source>
</evidence>
<dbReference type="Pfam" id="PF17751">
    <property type="entry name" value="SKICH"/>
    <property type="match status" value="1"/>
</dbReference>
<comment type="caution">
    <text evidence="4">The sequence shown here is derived from an EMBL/GenBank/DDBJ whole genome shotgun (WGS) entry which is preliminary data.</text>
</comment>
<reference evidence="4" key="1">
    <citation type="submission" date="2013-04" db="EMBL/GenBank/DDBJ databases">
        <authorList>
            <person name="Qu J."/>
            <person name="Murali S.C."/>
            <person name="Bandaranaike D."/>
            <person name="Bellair M."/>
            <person name="Blankenburg K."/>
            <person name="Chao H."/>
            <person name="Dinh H."/>
            <person name="Doddapaneni H."/>
            <person name="Downs B."/>
            <person name="Dugan-Rocha S."/>
            <person name="Elkadiri S."/>
            <person name="Gnanaolivu R.D."/>
            <person name="Hernandez B."/>
            <person name="Javaid M."/>
            <person name="Jayaseelan J.C."/>
            <person name="Lee S."/>
            <person name="Li M."/>
            <person name="Ming W."/>
            <person name="Munidasa M."/>
            <person name="Muniz J."/>
            <person name="Nguyen L."/>
            <person name="Ongeri F."/>
            <person name="Osuji N."/>
            <person name="Pu L.-L."/>
            <person name="Puazo M."/>
            <person name="Qu C."/>
            <person name="Quiroz J."/>
            <person name="Raj R."/>
            <person name="Weissenberger G."/>
            <person name="Xin Y."/>
            <person name="Zou X."/>
            <person name="Han Y."/>
            <person name="Richards S."/>
            <person name="Worley K."/>
            <person name="Muzny D."/>
            <person name="Gibbs R."/>
        </authorList>
    </citation>
    <scope>NUCLEOTIDE SEQUENCE</scope>
    <source>
        <strain evidence="4">Sampled in the wild</strain>
    </source>
</reference>
<proteinExistence type="predicted"/>
<dbReference type="EMBL" id="KZ308452">
    <property type="protein sequence ID" value="KAG8229919.1"/>
    <property type="molecule type" value="Genomic_DNA"/>
</dbReference>
<evidence type="ECO:0000259" key="3">
    <source>
        <dbReference type="Pfam" id="PF17751"/>
    </source>
</evidence>
<sequence>MSFRFPLKNNSRNSTKMEENSPQIFDGSSVENIDLEKSSLFTQSQYAKVIFHDVWDWYPTDADIVCRFTVTKGVVTHVKDQVAILPVGWTSAANDAILSIPATQPGSTSSTIGRGIPEGCRQEKVVFKVQNIPKDLQEFYQICYVGHGDSGSVTVCGASAPFQFRSPQESGEWCEVEDAEDGILIVRSRAAVDQENLQK</sequence>
<dbReference type="AlphaFoldDB" id="A0A8K0K995"/>
<organism evidence="4 5">
    <name type="scientific">Ladona fulva</name>
    <name type="common">Scarce chaser dragonfly</name>
    <name type="synonym">Libellula fulva</name>
    <dbReference type="NCBI Taxonomy" id="123851"/>
    <lineage>
        <taxon>Eukaryota</taxon>
        <taxon>Metazoa</taxon>
        <taxon>Ecdysozoa</taxon>
        <taxon>Arthropoda</taxon>
        <taxon>Hexapoda</taxon>
        <taxon>Insecta</taxon>
        <taxon>Pterygota</taxon>
        <taxon>Palaeoptera</taxon>
        <taxon>Odonata</taxon>
        <taxon>Epiprocta</taxon>
        <taxon>Anisoptera</taxon>
        <taxon>Libelluloidea</taxon>
        <taxon>Libellulidae</taxon>
        <taxon>Ladona</taxon>
    </lineage>
</organism>
<keyword evidence="5" id="KW-1185">Reference proteome</keyword>
<feature type="region of interest" description="Disordered" evidence="2">
    <location>
        <begin position="1"/>
        <end position="23"/>
    </location>
</feature>
<gene>
    <name evidence="4" type="ORF">J437_LFUL008251</name>
</gene>
<accession>A0A8K0K995</accession>
<dbReference type="PANTHER" id="PTHR31915">
    <property type="entry name" value="SKICH DOMAIN-CONTAINING PROTEIN"/>
    <property type="match status" value="1"/>
</dbReference>
<evidence type="ECO:0000256" key="2">
    <source>
        <dbReference type="SAM" id="MobiDB-lite"/>
    </source>
</evidence>
<dbReference type="OrthoDB" id="8197516at2759"/>
<keyword evidence="1" id="KW-0175">Coiled coil</keyword>
<protein>
    <recommendedName>
        <fullName evidence="3">SKICH domain-containing protein</fullName>
    </recommendedName>
</protein>
<evidence type="ECO:0000313" key="5">
    <source>
        <dbReference type="Proteomes" id="UP000792457"/>
    </source>
</evidence>
<reference evidence="4" key="2">
    <citation type="submission" date="2017-10" db="EMBL/GenBank/DDBJ databases">
        <title>Ladona fulva Genome sequencing and assembly.</title>
        <authorList>
            <person name="Murali S."/>
            <person name="Richards S."/>
            <person name="Bandaranaike D."/>
            <person name="Bellair M."/>
            <person name="Blankenburg K."/>
            <person name="Chao H."/>
            <person name="Dinh H."/>
            <person name="Doddapaneni H."/>
            <person name="Dugan-Rocha S."/>
            <person name="Elkadiri S."/>
            <person name="Gnanaolivu R."/>
            <person name="Hernandez B."/>
            <person name="Skinner E."/>
            <person name="Javaid M."/>
            <person name="Lee S."/>
            <person name="Li M."/>
            <person name="Ming W."/>
            <person name="Munidasa M."/>
            <person name="Muniz J."/>
            <person name="Nguyen L."/>
            <person name="Hughes D."/>
            <person name="Osuji N."/>
            <person name="Pu L.-L."/>
            <person name="Puazo M."/>
            <person name="Qu C."/>
            <person name="Quiroz J."/>
            <person name="Raj R."/>
            <person name="Weissenberger G."/>
            <person name="Xin Y."/>
            <person name="Zou X."/>
            <person name="Han Y."/>
            <person name="Worley K."/>
            <person name="Muzny D."/>
            <person name="Gibbs R."/>
        </authorList>
    </citation>
    <scope>NUCLEOTIDE SEQUENCE</scope>
    <source>
        <strain evidence="4">Sampled in the wild</strain>
    </source>
</reference>